<feature type="transmembrane region" description="Helical" evidence="5">
    <location>
        <begin position="72"/>
        <end position="92"/>
    </location>
</feature>
<name>A0A8H3WYB8_GIGMA</name>
<dbReference type="InterPro" id="IPR005821">
    <property type="entry name" value="Ion_trans_dom"/>
</dbReference>
<dbReference type="GO" id="GO:0005216">
    <property type="term" value="F:monoatomic ion channel activity"/>
    <property type="evidence" value="ECO:0007669"/>
    <property type="project" value="InterPro"/>
</dbReference>
<keyword evidence="3 5" id="KW-1133">Transmembrane helix</keyword>
<gene>
    <name evidence="7" type="ORF">F8M41_012386</name>
</gene>
<dbReference type="OrthoDB" id="429183at2759"/>
<evidence type="ECO:0000256" key="1">
    <source>
        <dbReference type="ARBA" id="ARBA00004141"/>
    </source>
</evidence>
<dbReference type="PANTHER" id="PTHR38483">
    <property type="entry name" value="CHROMOSOME 1, WHOLE GENOME SHOTGUN SEQUENCE"/>
    <property type="match status" value="1"/>
</dbReference>
<dbReference type="GO" id="GO:0016020">
    <property type="term" value="C:membrane"/>
    <property type="evidence" value="ECO:0007669"/>
    <property type="project" value="UniProtKB-SubCell"/>
</dbReference>
<sequence>MSTTDVSILMANDAPNTPNNTPHTQYTLSQAEFFHGLANRLIYSRFYTWLYLGMALLSVVSIILSFTEECQSAGFIILEIIINTVMIAEVVTRFVALGKLYWNSIYNIIDIILVSLCIITLVLIIKGDCSHKGEEIVDLILIIVRNIMQFGRLIMMLRKNGKNRKARSATIDFSNIRESNPSMDFDSISNNAFLITDDDDDI</sequence>
<feature type="domain" description="Ion transport" evidence="6">
    <location>
        <begin position="45"/>
        <end position="137"/>
    </location>
</feature>
<evidence type="ECO:0000313" key="8">
    <source>
        <dbReference type="Proteomes" id="UP000439903"/>
    </source>
</evidence>
<evidence type="ECO:0000259" key="6">
    <source>
        <dbReference type="Pfam" id="PF00520"/>
    </source>
</evidence>
<feature type="transmembrane region" description="Helical" evidence="5">
    <location>
        <begin position="136"/>
        <end position="155"/>
    </location>
</feature>
<evidence type="ECO:0000256" key="3">
    <source>
        <dbReference type="ARBA" id="ARBA00022989"/>
    </source>
</evidence>
<proteinExistence type="predicted"/>
<feature type="transmembrane region" description="Helical" evidence="5">
    <location>
        <begin position="46"/>
        <end position="66"/>
    </location>
</feature>
<dbReference type="AlphaFoldDB" id="A0A8H3WYB8"/>
<feature type="transmembrane region" description="Helical" evidence="5">
    <location>
        <begin position="104"/>
        <end position="124"/>
    </location>
</feature>
<dbReference type="Pfam" id="PF00520">
    <property type="entry name" value="Ion_trans"/>
    <property type="match status" value="1"/>
</dbReference>
<evidence type="ECO:0000256" key="5">
    <source>
        <dbReference type="SAM" id="Phobius"/>
    </source>
</evidence>
<comment type="subcellular location">
    <subcellularLocation>
        <location evidence="1">Membrane</location>
        <topology evidence="1">Multi-pass membrane protein</topology>
    </subcellularLocation>
</comment>
<keyword evidence="4 5" id="KW-0472">Membrane</keyword>
<reference evidence="7 8" key="1">
    <citation type="journal article" date="2019" name="Environ. Microbiol.">
        <title>At the nexus of three kingdoms: the genome of the mycorrhizal fungus Gigaspora margarita provides insights into plant, endobacterial and fungal interactions.</title>
        <authorList>
            <person name="Venice F."/>
            <person name="Ghignone S."/>
            <person name="Salvioli di Fossalunga A."/>
            <person name="Amselem J."/>
            <person name="Novero M."/>
            <person name="Xianan X."/>
            <person name="Sedzielewska Toro K."/>
            <person name="Morin E."/>
            <person name="Lipzen A."/>
            <person name="Grigoriev I.V."/>
            <person name="Henrissat B."/>
            <person name="Martin F.M."/>
            <person name="Bonfante P."/>
        </authorList>
    </citation>
    <scope>NUCLEOTIDE SEQUENCE [LARGE SCALE GENOMIC DNA]</scope>
    <source>
        <strain evidence="7 8">BEG34</strain>
    </source>
</reference>
<accession>A0A8H3WYB8</accession>
<dbReference type="EMBL" id="WTPW01002511">
    <property type="protein sequence ID" value="KAF0378921.1"/>
    <property type="molecule type" value="Genomic_DNA"/>
</dbReference>
<evidence type="ECO:0000256" key="4">
    <source>
        <dbReference type="ARBA" id="ARBA00023136"/>
    </source>
</evidence>
<comment type="caution">
    <text evidence="7">The sequence shown here is derived from an EMBL/GenBank/DDBJ whole genome shotgun (WGS) entry which is preliminary data.</text>
</comment>
<dbReference type="InterPro" id="IPR027359">
    <property type="entry name" value="Volt_channel_dom_sf"/>
</dbReference>
<keyword evidence="8" id="KW-1185">Reference proteome</keyword>
<evidence type="ECO:0000256" key="2">
    <source>
        <dbReference type="ARBA" id="ARBA00022692"/>
    </source>
</evidence>
<dbReference type="Proteomes" id="UP000439903">
    <property type="component" value="Unassembled WGS sequence"/>
</dbReference>
<dbReference type="Gene3D" id="1.20.120.350">
    <property type="entry name" value="Voltage-gated potassium channels. Chain C"/>
    <property type="match status" value="1"/>
</dbReference>
<evidence type="ECO:0000313" key="7">
    <source>
        <dbReference type="EMBL" id="KAF0378921.1"/>
    </source>
</evidence>
<organism evidence="7 8">
    <name type="scientific">Gigaspora margarita</name>
    <dbReference type="NCBI Taxonomy" id="4874"/>
    <lineage>
        <taxon>Eukaryota</taxon>
        <taxon>Fungi</taxon>
        <taxon>Fungi incertae sedis</taxon>
        <taxon>Mucoromycota</taxon>
        <taxon>Glomeromycotina</taxon>
        <taxon>Glomeromycetes</taxon>
        <taxon>Diversisporales</taxon>
        <taxon>Gigasporaceae</taxon>
        <taxon>Gigaspora</taxon>
    </lineage>
</organism>
<protein>
    <submittedName>
        <fullName evidence="7">Wsc domain-containing protein</fullName>
    </submittedName>
</protein>
<dbReference type="PANTHER" id="PTHR38483:SF1">
    <property type="entry name" value="ION TRANSPORT DOMAIN-CONTAINING PROTEIN"/>
    <property type="match status" value="1"/>
</dbReference>
<keyword evidence="2 5" id="KW-0812">Transmembrane</keyword>